<dbReference type="EMBL" id="WBMR01000266">
    <property type="protein sequence ID" value="KAB2362820.1"/>
    <property type="molecule type" value="Genomic_DNA"/>
</dbReference>
<dbReference type="PANTHER" id="PTHR43162">
    <property type="match status" value="1"/>
</dbReference>
<dbReference type="InterPro" id="IPR016040">
    <property type="entry name" value="NAD(P)-bd_dom"/>
</dbReference>
<dbReference type="InterPro" id="IPR036291">
    <property type="entry name" value="NAD(P)-bd_dom_sf"/>
</dbReference>
<dbReference type="Gene3D" id="3.90.25.10">
    <property type="entry name" value="UDP-galactose 4-epimerase, domain 1"/>
    <property type="match status" value="1"/>
</dbReference>
<feature type="non-terminal residue" evidence="2">
    <location>
        <position position="1"/>
    </location>
</feature>
<keyword evidence="3" id="KW-1185">Reference proteome</keyword>
<dbReference type="RefSeq" id="WP_151546310.1">
    <property type="nucleotide sequence ID" value="NZ_WBMR01000266.1"/>
</dbReference>
<accession>A0A6L3VG63</accession>
<evidence type="ECO:0000313" key="2">
    <source>
        <dbReference type="EMBL" id="KAB2362820.1"/>
    </source>
</evidence>
<reference evidence="2 3" key="1">
    <citation type="submission" date="2019-09" db="EMBL/GenBank/DDBJ databases">
        <title>Actinomadura physcomitrii sp. nov., a novel actinomycete isolated from moss [Physcomitrium sphaericum (Ludw) Fuernr].</title>
        <authorList>
            <person name="Liu C."/>
            <person name="Zhuang X."/>
        </authorList>
    </citation>
    <scope>NUCLEOTIDE SEQUENCE [LARGE SCALE GENOMIC DNA]</scope>
    <source>
        <strain evidence="2 3">CYP1-1B</strain>
    </source>
</reference>
<proteinExistence type="predicted"/>
<comment type="caution">
    <text evidence="2">The sequence shown here is derived from an EMBL/GenBank/DDBJ whole genome shotgun (WGS) entry which is preliminary data.</text>
</comment>
<feature type="domain" description="NAD(P)-binding" evidence="1">
    <location>
        <begin position="3"/>
        <end position="148"/>
    </location>
</feature>
<sequence>AGRDPAAARLPGGVEAVRADLADPGTLGPALDGVRRVFLYAERQGLGGFTERARAAGVEHIVLLSAAGADAASADPIARLHGEAEEAVARSGIAWTFLRPGGFATNALQWAATIRADGTVRDPFPESWTAPIHEADIAAVALRALTEPGHAGTAPVLTGPELLTRRRQAERIGEAIGRRVTVERQDLDEHRRDLARWGPPEVAEALIRHAAAAVGARPPVTGDVERITGRPARTFAAWARDHAADFR</sequence>
<organism evidence="2 3">
    <name type="scientific">Actinomadura montaniterrae</name>
    <dbReference type="NCBI Taxonomy" id="1803903"/>
    <lineage>
        <taxon>Bacteria</taxon>
        <taxon>Bacillati</taxon>
        <taxon>Actinomycetota</taxon>
        <taxon>Actinomycetes</taxon>
        <taxon>Streptosporangiales</taxon>
        <taxon>Thermomonosporaceae</taxon>
        <taxon>Actinomadura</taxon>
    </lineage>
</organism>
<protein>
    <submittedName>
        <fullName evidence="2">NAD(P)H-binding protein</fullName>
    </submittedName>
</protein>
<gene>
    <name evidence="2" type="ORF">F9B16_44510</name>
</gene>
<dbReference type="OrthoDB" id="4457504at2"/>
<dbReference type="Gene3D" id="3.40.50.720">
    <property type="entry name" value="NAD(P)-binding Rossmann-like Domain"/>
    <property type="match status" value="1"/>
</dbReference>
<name>A0A6L3VG63_9ACTN</name>
<evidence type="ECO:0000313" key="3">
    <source>
        <dbReference type="Proteomes" id="UP000483004"/>
    </source>
</evidence>
<evidence type="ECO:0000259" key="1">
    <source>
        <dbReference type="Pfam" id="PF13460"/>
    </source>
</evidence>
<dbReference type="PANTHER" id="PTHR43162:SF1">
    <property type="entry name" value="PRESTALK A DIFFERENTIATION PROTEIN A"/>
    <property type="match status" value="1"/>
</dbReference>
<dbReference type="InterPro" id="IPR051604">
    <property type="entry name" value="Ergot_Alk_Oxidoreductase"/>
</dbReference>
<dbReference type="Pfam" id="PF13460">
    <property type="entry name" value="NAD_binding_10"/>
    <property type="match status" value="1"/>
</dbReference>
<dbReference type="AlphaFoldDB" id="A0A6L3VG63"/>
<dbReference type="Proteomes" id="UP000483004">
    <property type="component" value="Unassembled WGS sequence"/>
</dbReference>
<dbReference type="SUPFAM" id="SSF51735">
    <property type="entry name" value="NAD(P)-binding Rossmann-fold domains"/>
    <property type="match status" value="1"/>
</dbReference>